<evidence type="ECO:0000256" key="2">
    <source>
        <dbReference type="RuleBase" id="RU000481"/>
    </source>
</evidence>
<dbReference type="EMBL" id="AMGM01000002">
    <property type="protein sequence ID" value="EKB51173.1"/>
    <property type="molecule type" value="Genomic_DNA"/>
</dbReference>
<dbReference type="InterPro" id="IPR015424">
    <property type="entry name" value="PyrdxlP-dep_Trfase"/>
</dbReference>
<feature type="domain" description="Aminotransferase class I/classII large" evidence="3">
    <location>
        <begin position="51"/>
        <end position="434"/>
    </location>
</feature>
<dbReference type="CDD" id="cd00609">
    <property type="entry name" value="AAT_like"/>
    <property type="match status" value="1"/>
</dbReference>
<proteinExistence type="inferred from homology"/>
<evidence type="ECO:0000256" key="1">
    <source>
        <dbReference type="ARBA" id="ARBA00022898"/>
    </source>
</evidence>
<dbReference type="GO" id="GO:0008483">
    <property type="term" value="F:transaminase activity"/>
    <property type="evidence" value="ECO:0007669"/>
    <property type="project" value="UniProtKB-KW"/>
</dbReference>
<dbReference type="AlphaFoldDB" id="K1LLD1"/>
<dbReference type="PRINTS" id="PR00753">
    <property type="entry name" value="ACCSYNTHASE"/>
</dbReference>
<name>K1LLD1_CECL9</name>
<dbReference type="InterPro" id="IPR004839">
    <property type="entry name" value="Aminotransferase_I/II_large"/>
</dbReference>
<dbReference type="InterPro" id="IPR015421">
    <property type="entry name" value="PyrdxlP-dep_Trfase_major"/>
</dbReference>
<dbReference type="GO" id="GO:0030170">
    <property type="term" value="F:pyridoxal phosphate binding"/>
    <property type="evidence" value="ECO:0007669"/>
    <property type="project" value="InterPro"/>
</dbReference>
<protein>
    <recommendedName>
        <fullName evidence="2">Aminotransferase</fullName>
        <ecNumber evidence="2">2.6.1.-</ecNumber>
    </recommendedName>
</protein>
<dbReference type="Gene3D" id="3.90.1150.10">
    <property type="entry name" value="Aspartate Aminotransferase, domain 1"/>
    <property type="match status" value="1"/>
</dbReference>
<gene>
    <name evidence="4" type="primary">dapL_1</name>
    <name evidence="4" type="ORF">B879_00224</name>
</gene>
<comment type="caution">
    <text evidence="4">The sequence shown here is derived from an EMBL/GenBank/DDBJ whole genome shotgun (WGS) entry which is preliminary data.</text>
</comment>
<keyword evidence="1" id="KW-0663">Pyridoxal phosphate</keyword>
<evidence type="ECO:0000313" key="4">
    <source>
        <dbReference type="EMBL" id="EKB51173.1"/>
    </source>
</evidence>
<dbReference type="SUPFAM" id="SSF53383">
    <property type="entry name" value="PLP-dependent transferases"/>
    <property type="match status" value="1"/>
</dbReference>
<sequence length="447" mass="50467">MTMPSNTQSYLSDRGAQAAFKPVRVDWEIYQKAMENHYDAISKPDGCFPMNVAENHLCWDLLREKVQKVCKEKTIPDWVSSYGDPAGVPSFRQATAEYLSEFLVKQKVDPETLAFSVGATSTIEMTAFLLANPADTAVIPAPSYPVYTMDIGVIPEIKRYDLQTHHELHELQAGIPINTEQLEAAKQEIEAQGSRFRLLILTSPDNPTGGIYSQAQLESVADWCEANEVHLIVNEIYGLSRIDISHPELQKDYPNPIPFLSFGQLMAKRKSPFLHLWYSFSKDLGISGFRIGLTHSYNADFITGYRNAGLSHAISNHTQWVMQEVLEDREFMADFVAASQSALTQSYVIVIRNLRTLGIPYSPSYGSLFVWMDLSEFLKEDSEQGQHQLWLEIFEESGVLLTPGAGFGHSKKGLFRMVISSIDHEALEVAITRLKKYILNMRDRNTK</sequence>
<dbReference type="InterPro" id="IPR050478">
    <property type="entry name" value="Ethylene_sulfur-biosynth"/>
</dbReference>
<keyword evidence="5" id="KW-1185">Reference proteome</keyword>
<evidence type="ECO:0000313" key="5">
    <source>
        <dbReference type="Proteomes" id="UP000004478"/>
    </source>
</evidence>
<dbReference type="EC" id="2.6.1.-" evidence="2"/>
<evidence type="ECO:0000259" key="3">
    <source>
        <dbReference type="Pfam" id="PF00155"/>
    </source>
</evidence>
<comment type="similarity">
    <text evidence="2">Belongs to the class-I pyridoxal-phosphate-dependent aminotransferase family.</text>
</comment>
<organism evidence="4 5">
    <name type="scientific">Cecembia lonarensis (strain CCUG 58316 / KCTC 22772 / LW9)</name>
    <dbReference type="NCBI Taxonomy" id="1225176"/>
    <lineage>
        <taxon>Bacteria</taxon>
        <taxon>Pseudomonadati</taxon>
        <taxon>Bacteroidota</taxon>
        <taxon>Cytophagia</taxon>
        <taxon>Cytophagales</taxon>
        <taxon>Cyclobacteriaceae</taxon>
        <taxon>Cecembia</taxon>
    </lineage>
</organism>
<dbReference type="GO" id="GO:0006520">
    <property type="term" value="P:amino acid metabolic process"/>
    <property type="evidence" value="ECO:0007669"/>
    <property type="project" value="TreeGrafter"/>
</dbReference>
<accession>K1LLD1</accession>
<keyword evidence="2 4" id="KW-0032">Aminotransferase</keyword>
<dbReference type="Pfam" id="PF00155">
    <property type="entry name" value="Aminotran_1_2"/>
    <property type="match status" value="1"/>
</dbReference>
<dbReference type="InterPro" id="IPR015422">
    <property type="entry name" value="PyrdxlP-dep_Trfase_small"/>
</dbReference>
<dbReference type="Gene3D" id="3.40.640.10">
    <property type="entry name" value="Type I PLP-dependent aspartate aminotransferase-like (Major domain)"/>
    <property type="match status" value="1"/>
</dbReference>
<dbReference type="PANTHER" id="PTHR43795:SF39">
    <property type="entry name" value="AMINOTRANSFERASE CLASS I_CLASSII DOMAIN-CONTAINING PROTEIN"/>
    <property type="match status" value="1"/>
</dbReference>
<dbReference type="InterPro" id="IPR004838">
    <property type="entry name" value="NHTrfase_class1_PyrdxlP-BS"/>
</dbReference>
<dbReference type="PANTHER" id="PTHR43795">
    <property type="entry name" value="BIFUNCTIONAL ASPARTATE AMINOTRANSFERASE AND GLUTAMATE/ASPARTATE-PREPHENATE AMINOTRANSFERASE-RELATED"/>
    <property type="match status" value="1"/>
</dbReference>
<keyword evidence="2 4" id="KW-0808">Transferase</keyword>
<dbReference type="PROSITE" id="PS00105">
    <property type="entry name" value="AA_TRANSFER_CLASS_1"/>
    <property type="match status" value="1"/>
</dbReference>
<dbReference type="Proteomes" id="UP000004478">
    <property type="component" value="Unassembled WGS sequence"/>
</dbReference>
<reference evidence="4 5" key="1">
    <citation type="journal article" date="2012" name="J. Bacteriol.">
        <title>Draft Genome Sequence of Cecembia lonarensis Strain LW9T, Isolated from Lonar Lake, a Haloalkaline Lake in India.</title>
        <authorList>
            <person name="Shivaji S."/>
            <person name="Ara S."/>
            <person name="Singh A."/>
            <person name="Pinnaka A.K."/>
        </authorList>
    </citation>
    <scope>NUCLEOTIDE SEQUENCE [LARGE SCALE GENOMIC DNA]</scope>
    <source>
        <strain evidence="4 5">LW9</strain>
    </source>
</reference>
<comment type="cofactor">
    <cofactor evidence="2">
        <name>pyridoxal 5'-phosphate</name>
        <dbReference type="ChEBI" id="CHEBI:597326"/>
    </cofactor>
</comment>